<keyword evidence="2" id="KW-1185">Reference proteome</keyword>
<gene>
    <name evidence="1" type="ORF">AVEN_136112_1</name>
</gene>
<proteinExistence type="predicted"/>
<comment type="caution">
    <text evidence="1">The sequence shown here is derived from an EMBL/GenBank/DDBJ whole genome shotgun (WGS) entry which is preliminary data.</text>
</comment>
<sequence>MGRHARPTRGGNLLSMRSKKQTERQLLLMESSLAYPRGKEVKSKGRDIKASSRESIVEKVVAPLVKIFKDREKVQLSTIYDLKSSQLDITERQYQSKIRSCEATIESLKGKLSILSSELSDYKQEFKESSRINRISKVSRGGLIIEAPNTDELQALERELACVSTIEEHFDVSRPKKRSPQVILIGVPGDIDKERLSKGLSAKNIFLCDSANKPLFELNFSMKTSEHNQRQGTTFDVNHGPYDRAKCESYDKQRANLMRHTDYGFSSGAPG</sequence>
<evidence type="ECO:0000313" key="1">
    <source>
        <dbReference type="EMBL" id="GBO04153.1"/>
    </source>
</evidence>
<protein>
    <submittedName>
        <fullName evidence="1">Uncharacterized protein</fullName>
    </submittedName>
</protein>
<dbReference type="Proteomes" id="UP000499080">
    <property type="component" value="Unassembled WGS sequence"/>
</dbReference>
<organism evidence="1 2">
    <name type="scientific">Araneus ventricosus</name>
    <name type="common">Orbweaver spider</name>
    <name type="synonym">Epeira ventricosa</name>
    <dbReference type="NCBI Taxonomy" id="182803"/>
    <lineage>
        <taxon>Eukaryota</taxon>
        <taxon>Metazoa</taxon>
        <taxon>Ecdysozoa</taxon>
        <taxon>Arthropoda</taxon>
        <taxon>Chelicerata</taxon>
        <taxon>Arachnida</taxon>
        <taxon>Araneae</taxon>
        <taxon>Araneomorphae</taxon>
        <taxon>Entelegynae</taxon>
        <taxon>Araneoidea</taxon>
        <taxon>Araneidae</taxon>
        <taxon>Araneus</taxon>
    </lineage>
</organism>
<accession>A0A4Y2TU72</accession>
<dbReference type="EMBL" id="BGPR01031223">
    <property type="protein sequence ID" value="GBO04153.1"/>
    <property type="molecule type" value="Genomic_DNA"/>
</dbReference>
<name>A0A4Y2TU72_ARAVE</name>
<dbReference type="AlphaFoldDB" id="A0A4Y2TU72"/>
<evidence type="ECO:0000313" key="2">
    <source>
        <dbReference type="Proteomes" id="UP000499080"/>
    </source>
</evidence>
<dbReference type="OrthoDB" id="6505565at2759"/>
<reference evidence="1 2" key="1">
    <citation type="journal article" date="2019" name="Sci. Rep.">
        <title>Orb-weaving spider Araneus ventricosus genome elucidates the spidroin gene catalogue.</title>
        <authorList>
            <person name="Kono N."/>
            <person name="Nakamura H."/>
            <person name="Ohtoshi R."/>
            <person name="Moran D.A.P."/>
            <person name="Shinohara A."/>
            <person name="Yoshida Y."/>
            <person name="Fujiwara M."/>
            <person name="Mori M."/>
            <person name="Tomita M."/>
            <person name="Arakawa K."/>
        </authorList>
    </citation>
    <scope>NUCLEOTIDE SEQUENCE [LARGE SCALE GENOMIC DNA]</scope>
</reference>